<name>B0CDW7_ACAM1</name>
<dbReference type="HOGENOM" id="CLU_318763_0_0_3"/>
<dbReference type="eggNOG" id="COG3670">
    <property type="taxonomic scope" value="Bacteria"/>
</dbReference>
<evidence type="ECO:0000256" key="5">
    <source>
        <dbReference type="PIRSR" id="PIRSR604294-1"/>
    </source>
</evidence>
<dbReference type="AlphaFoldDB" id="B0CDW7"/>
<evidence type="ECO:0000256" key="6">
    <source>
        <dbReference type="SAM" id="MobiDB-lite"/>
    </source>
</evidence>
<comment type="similarity">
    <text evidence="1">Belongs to the carotenoid oxygenase family.</text>
</comment>
<keyword evidence="4 5" id="KW-0408">Iron</keyword>
<organism evidence="8 9">
    <name type="scientific">Acaryochloris marina (strain MBIC 11017)</name>
    <dbReference type="NCBI Taxonomy" id="329726"/>
    <lineage>
        <taxon>Bacteria</taxon>
        <taxon>Bacillati</taxon>
        <taxon>Cyanobacteriota</taxon>
        <taxon>Cyanophyceae</taxon>
        <taxon>Acaryochloridales</taxon>
        <taxon>Acaryochloridaceae</taxon>
        <taxon>Acaryochloris</taxon>
    </lineage>
</organism>
<evidence type="ECO:0000313" key="8">
    <source>
        <dbReference type="EMBL" id="ABW29319.1"/>
    </source>
</evidence>
<dbReference type="Pfam" id="PF03055">
    <property type="entry name" value="RPE65"/>
    <property type="match status" value="1"/>
</dbReference>
<dbReference type="GO" id="GO:0016121">
    <property type="term" value="P:carotene catabolic process"/>
    <property type="evidence" value="ECO:0007669"/>
    <property type="project" value="TreeGrafter"/>
</dbReference>
<evidence type="ECO:0000256" key="3">
    <source>
        <dbReference type="ARBA" id="ARBA00023002"/>
    </source>
</evidence>
<evidence type="ECO:0008006" key="10">
    <source>
        <dbReference type="Google" id="ProtNLM"/>
    </source>
</evidence>
<accession>B0CDW7</accession>
<evidence type="ECO:0000256" key="1">
    <source>
        <dbReference type="ARBA" id="ARBA00006787"/>
    </source>
</evidence>
<keyword evidence="7" id="KW-1133">Transmembrane helix</keyword>
<comment type="cofactor">
    <cofactor evidence="5">
        <name>Fe(2+)</name>
        <dbReference type="ChEBI" id="CHEBI:29033"/>
    </cofactor>
    <text evidence="5">Binds 1 Fe(2+) ion per subunit.</text>
</comment>
<keyword evidence="3" id="KW-0560">Oxidoreductase</keyword>
<dbReference type="InterPro" id="IPR004294">
    <property type="entry name" value="Carotenoid_Oase"/>
</dbReference>
<feature type="transmembrane region" description="Helical" evidence="7">
    <location>
        <begin position="356"/>
        <end position="379"/>
    </location>
</feature>
<dbReference type="STRING" id="329726.AM1_4340"/>
<sequence length="1048" mass="117438">MLSASVNLSVQGNITVSGSSTASQTWPSFPKAILSVSRKEHYHQPLGLTILSRKNEGEPVDPSSTAFLDPQYWHSHSPRPEGPGPLPSTLKGHVFVIGTAASFDSKKIENTEIYLPTQDGWQHIYSGDGMIYRLDFHNSVHSTATPENPHPEQPCATTQQPGWAHLATRLIKTPDYYADWALESDPKYQKPKSDYQQLTFRDAALTRLSIGLGGRNYLNTAWLPLKPKQKDSERLLVTWDAGRPYEVDPCSLGLVAPVGLNKDWKPIFDMPAVSRPLQKWFGFPILSQVFPMILSSAHPVYDDHEDAVYMVNGTKSMGSMMQVSRLQPYFLKGVLEFINKLEGEDPNAPRTSFFDYVVLGVVNVALWLVGILLAILSFWEVGGTDRLFLYRWQGEQTEIDKSNQWEVVTEKGHSIPIYQSVHQMSLTKDYIVISDSSFKFVVADVLPSLFNPQDFTKNLRKIVRFVARSKQKGTEKAESTAPSTDSPDKSPEEIKQEVKRDWRQDFQDLFSFLNYAQTPYTDVYVIVRSDLESGDSSLGVRKVKAKHFRLQPETAHFLSSYDNPAGKVVLHVGHIKGLDPAEFVNKIDEAVCHYSTTSNSGQPCPEDINDILQQRSGVLANSMAPNQLGTWTLDMETGQSEKVIIEDEDKFQLLAFFTLNEKTANQVTDVYWNCGGVWPNHHTLNHLDLYKEQIDPQVLDQQINRIAKEGRPANLLRVSQTPALDGQTSTPPQLKVEDYYAFPPGCYASSPQFVPREDGLPSSTHGYIVCVVVATDDPQTDHATHPKLSELWIFDAAHLSQGPLYRLNHPELNIGPTLHTAWLSKLESPPSRTDYDVRDDYQEVLDQVEPASLKQRIQDLFDQDVFPKVLHDSADASAKQTFKMRIFDANGVSSAVHRGVEQYAMACGYHDPVVLRAEEDTLVQDVQYQDTDQLSSHQFAEIAQAGVDLFRGHPPKQQYDEPSLLLHQSAKALAALLKIIAAVENGVLLLGQLIIIKSSNPESLPQTYVKVVSEELKQTLAETPELLDSSQAMVNFLYNRAELPDAIA</sequence>
<feature type="region of interest" description="Disordered" evidence="6">
    <location>
        <begin position="473"/>
        <end position="493"/>
    </location>
</feature>
<feature type="binding site" evidence="5">
    <location>
        <position position="819"/>
    </location>
    <ligand>
        <name>Fe cation</name>
        <dbReference type="ChEBI" id="CHEBI:24875"/>
        <note>catalytic</note>
    </ligand>
</feature>
<keyword evidence="7" id="KW-0812">Transmembrane</keyword>
<dbReference type="PANTHER" id="PTHR10543:SF89">
    <property type="entry name" value="CAROTENOID 9,10(9',10')-CLEAVAGE DIOXYGENASE 1"/>
    <property type="match status" value="1"/>
</dbReference>
<keyword evidence="7" id="KW-0472">Membrane</keyword>
<evidence type="ECO:0000256" key="4">
    <source>
        <dbReference type="ARBA" id="ARBA00023004"/>
    </source>
</evidence>
<protein>
    <recommendedName>
        <fullName evidence="10">Dioxygenase</fullName>
    </recommendedName>
</protein>
<dbReference type="PANTHER" id="PTHR10543">
    <property type="entry name" value="BETA-CAROTENE DIOXYGENASE"/>
    <property type="match status" value="1"/>
</dbReference>
<keyword evidence="2 5" id="KW-0479">Metal-binding</keyword>
<dbReference type="Proteomes" id="UP000000268">
    <property type="component" value="Chromosome"/>
</dbReference>
<gene>
    <name evidence="8" type="ordered locus">AM1_4340</name>
</gene>
<dbReference type="RefSeq" id="WP_012164645.1">
    <property type="nucleotide sequence ID" value="NC_009925.1"/>
</dbReference>
<dbReference type="GO" id="GO:0046872">
    <property type="term" value="F:metal ion binding"/>
    <property type="evidence" value="ECO:0007669"/>
    <property type="project" value="UniProtKB-KW"/>
</dbReference>
<evidence type="ECO:0000313" key="9">
    <source>
        <dbReference type="Proteomes" id="UP000000268"/>
    </source>
</evidence>
<dbReference type="KEGG" id="amr:AM1_4340"/>
<dbReference type="GO" id="GO:0010436">
    <property type="term" value="F:carotenoid dioxygenase activity"/>
    <property type="evidence" value="ECO:0007669"/>
    <property type="project" value="TreeGrafter"/>
</dbReference>
<evidence type="ECO:0000256" key="2">
    <source>
        <dbReference type="ARBA" id="ARBA00022723"/>
    </source>
</evidence>
<keyword evidence="9" id="KW-1185">Reference proteome</keyword>
<dbReference type="EMBL" id="CP000828">
    <property type="protein sequence ID" value="ABW29319.1"/>
    <property type="molecule type" value="Genomic_DNA"/>
</dbReference>
<reference evidence="8 9" key="1">
    <citation type="journal article" date="2008" name="Proc. Natl. Acad. Sci. U.S.A.">
        <title>Niche adaptation and genome expansion in the chlorophyll d-producing cyanobacterium Acaryochloris marina.</title>
        <authorList>
            <person name="Swingley W.D."/>
            <person name="Chen M."/>
            <person name="Cheung P.C."/>
            <person name="Conrad A.L."/>
            <person name="Dejesa L.C."/>
            <person name="Hao J."/>
            <person name="Honchak B.M."/>
            <person name="Karbach L.E."/>
            <person name="Kurdoglu A."/>
            <person name="Lahiri S."/>
            <person name="Mastrian S.D."/>
            <person name="Miyashita H."/>
            <person name="Page L."/>
            <person name="Ramakrishna P."/>
            <person name="Satoh S."/>
            <person name="Sattley W.M."/>
            <person name="Shimada Y."/>
            <person name="Taylor H.L."/>
            <person name="Tomo T."/>
            <person name="Tsuchiya T."/>
            <person name="Wang Z.T."/>
            <person name="Raymond J."/>
            <person name="Mimuro M."/>
            <person name="Blankenship R.E."/>
            <person name="Touchman J.W."/>
        </authorList>
    </citation>
    <scope>NUCLEOTIDE SEQUENCE [LARGE SCALE GENOMIC DNA]</scope>
    <source>
        <strain evidence="9">MBIC 11017</strain>
    </source>
</reference>
<evidence type="ECO:0000256" key="7">
    <source>
        <dbReference type="SAM" id="Phobius"/>
    </source>
</evidence>
<proteinExistence type="inferred from homology"/>